<dbReference type="GO" id="GO:0003677">
    <property type="term" value="F:DNA binding"/>
    <property type="evidence" value="ECO:0007669"/>
    <property type="project" value="UniProtKB-KW"/>
</dbReference>
<dbReference type="RefSeq" id="WP_170926377.1">
    <property type="nucleotide sequence ID" value="NZ_FXWK01000001.1"/>
</dbReference>
<dbReference type="InterPro" id="IPR016032">
    <property type="entry name" value="Sig_transdc_resp-reg_C-effctor"/>
</dbReference>
<feature type="domain" description="HTH luxR-type" evidence="5">
    <location>
        <begin position="147"/>
        <end position="211"/>
    </location>
</feature>
<accession>A0A1Y6EZ45</accession>
<dbReference type="Gene3D" id="3.40.50.2300">
    <property type="match status" value="1"/>
</dbReference>
<dbReference type="Pfam" id="PF00072">
    <property type="entry name" value="Response_reg"/>
    <property type="match status" value="1"/>
</dbReference>
<evidence type="ECO:0000256" key="2">
    <source>
        <dbReference type="ARBA" id="ARBA00023125"/>
    </source>
</evidence>
<dbReference type="EMBL" id="FXWK01000001">
    <property type="protein sequence ID" value="SMQ65782.1"/>
    <property type="molecule type" value="Genomic_DNA"/>
</dbReference>
<dbReference type="PRINTS" id="PR00038">
    <property type="entry name" value="HTHLUXR"/>
</dbReference>
<dbReference type="SMART" id="SM00421">
    <property type="entry name" value="HTH_LUXR"/>
    <property type="match status" value="1"/>
</dbReference>
<evidence type="ECO:0000313" key="7">
    <source>
        <dbReference type="EMBL" id="SMQ65782.1"/>
    </source>
</evidence>
<dbReference type="PROSITE" id="PS50043">
    <property type="entry name" value="HTH_LUXR_2"/>
    <property type="match status" value="1"/>
</dbReference>
<dbReference type="Proteomes" id="UP000194474">
    <property type="component" value="Unassembled WGS sequence"/>
</dbReference>
<dbReference type="GO" id="GO:0000160">
    <property type="term" value="P:phosphorelay signal transduction system"/>
    <property type="evidence" value="ECO:0007669"/>
    <property type="project" value="InterPro"/>
</dbReference>
<proteinExistence type="predicted"/>
<reference evidence="8" key="1">
    <citation type="submission" date="2017-04" db="EMBL/GenBank/DDBJ databases">
        <authorList>
            <person name="Varghese N."/>
            <person name="Submissions S."/>
        </authorList>
    </citation>
    <scope>NUCLEOTIDE SEQUENCE [LARGE SCALE GENOMIC DNA]</scope>
</reference>
<evidence type="ECO:0000256" key="3">
    <source>
        <dbReference type="ARBA" id="ARBA00023163"/>
    </source>
</evidence>
<gene>
    <name evidence="7" type="ORF">SAMN06295905_1315</name>
</gene>
<dbReference type="PANTHER" id="PTHR44688">
    <property type="entry name" value="DNA-BINDING TRANSCRIPTIONAL ACTIVATOR DEVR_DOSR"/>
    <property type="match status" value="1"/>
</dbReference>
<keyword evidence="2" id="KW-0238">DNA-binding</keyword>
<dbReference type="AlphaFoldDB" id="A0A1Y6EZ45"/>
<dbReference type="PROSITE" id="PS50110">
    <property type="entry name" value="RESPONSE_REGULATORY"/>
    <property type="match status" value="1"/>
</dbReference>
<organism evidence="7 8">
    <name type="scientific">Devosia lucknowensis</name>
    <dbReference type="NCBI Taxonomy" id="1096929"/>
    <lineage>
        <taxon>Bacteria</taxon>
        <taxon>Pseudomonadati</taxon>
        <taxon>Pseudomonadota</taxon>
        <taxon>Alphaproteobacteria</taxon>
        <taxon>Hyphomicrobiales</taxon>
        <taxon>Devosiaceae</taxon>
        <taxon>Devosia</taxon>
    </lineage>
</organism>
<evidence type="ECO:0000313" key="8">
    <source>
        <dbReference type="Proteomes" id="UP000194474"/>
    </source>
</evidence>
<protein>
    <submittedName>
        <fullName evidence="7">Two component transcriptional regulator, LuxR family</fullName>
    </submittedName>
</protein>
<dbReference type="InterPro" id="IPR036388">
    <property type="entry name" value="WH-like_DNA-bd_sf"/>
</dbReference>
<evidence type="ECO:0000259" key="6">
    <source>
        <dbReference type="PROSITE" id="PS50110"/>
    </source>
</evidence>
<evidence type="ECO:0000256" key="1">
    <source>
        <dbReference type="ARBA" id="ARBA00023015"/>
    </source>
</evidence>
<comment type="caution">
    <text evidence="4">Lacks conserved residue(s) required for the propagation of feature annotation.</text>
</comment>
<dbReference type="SUPFAM" id="SSF52172">
    <property type="entry name" value="CheY-like"/>
    <property type="match status" value="1"/>
</dbReference>
<evidence type="ECO:0000259" key="5">
    <source>
        <dbReference type="PROSITE" id="PS50043"/>
    </source>
</evidence>
<dbReference type="PANTHER" id="PTHR44688:SF16">
    <property type="entry name" value="DNA-BINDING TRANSCRIPTIONAL ACTIVATOR DEVR_DOSR"/>
    <property type="match status" value="1"/>
</dbReference>
<dbReference type="Gene3D" id="1.10.10.10">
    <property type="entry name" value="Winged helix-like DNA-binding domain superfamily/Winged helix DNA-binding domain"/>
    <property type="match status" value="1"/>
</dbReference>
<sequence>MDKDTVLPASARRGKLIHIVEADTASRESLARLLRLEGFEVVAFQSGVEAINGLKGRMPDLAIIALTLPDISGLAVLSILKGNGEGLPAIMIASQLDLPSAISAMKHGAADVFSQPIDFEALSSCVRAIFKKDVLVTANPDGGRSVVVRGFNQLTPREREVLQHITDGCSNKEMARSLGISPRTVEVHRARVMDKLGARNTAAMVRMVMSS</sequence>
<keyword evidence="1" id="KW-0805">Transcription regulation</keyword>
<dbReference type="InterPro" id="IPR000792">
    <property type="entry name" value="Tscrpt_reg_LuxR_C"/>
</dbReference>
<dbReference type="InterPro" id="IPR001789">
    <property type="entry name" value="Sig_transdc_resp-reg_receiver"/>
</dbReference>
<evidence type="ECO:0000256" key="4">
    <source>
        <dbReference type="PROSITE-ProRule" id="PRU00169"/>
    </source>
</evidence>
<dbReference type="SUPFAM" id="SSF46894">
    <property type="entry name" value="C-terminal effector domain of the bipartite response regulators"/>
    <property type="match status" value="1"/>
</dbReference>
<dbReference type="Pfam" id="PF00196">
    <property type="entry name" value="GerE"/>
    <property type="match status" value="1"/>
</dbReference>
<dbReference type="CDD" id="cd00156">
    <property type="entry name" value="REC"/>
    <property type="match status" value="1"/>
</dbReference>
<feature type="domain" description="Response regulatory" evidence="6">
    <location>
        <begin position="16"/>
        <end position="130"/>
    </location>
</feature>
<dbReference type="SMART" id="SM00448">
    <property type="entry name" value="REC"/>
    <property type="match status" value="1"/>
</dbReference>
<name>A0A1Y6EZ45_9HYPH</name>
<keyword evidence="3" id="KW-0804">Transcription</keyword>
<dbReference type="GO" id="GO:0006355">
    <property type="term" value="P:regulation of DNA-templated transcription"/>
    <property type="evidence" value="ECO:0007669"/>
    <property type="project" value="InterPro"/>
</dbReference>
<dbReference type="InterPro" id="IPR011006">
    <property type="entry name" value="CheY-like_superfamily"/>
</dbReference>
<dbReference type="CDD" id="cd06170">
    <property type="entry name" value="LuxR_C_like"/>
    <property type="match status" value="1"/>
</dbReference>
<keyword evidence="8" id="KW-1185">Reference proteome</keyword>